<keyword evidence="3" id="KW-1185">Reference proteome</keyword>
<protein>
    <submittedName>
        <fullName evidence="2">Alpha/beta fold hydrolase</fullName>
    </submittedName>
</protein>
<evidence type="ECO:0000313" key="2">
    <source>
        <dbReference type="EMBL" id="KAA9159630.1"/>
    </source>
</evidence>
<sequence>MPSIEVNGAALAYTDTGPRGAPAVLFGHGLLFGGWMFGPQVEALSDRFRCVTIDWRGQGDSPPARGGYDMDTLTGDAVALIDALGLAPVHWVGLSMGGFVGQRIAVRHGELLRTLTLLDTSAEAEDPAKAHDYKLLALVQRVFGIRPVLGRVTPLLFGPGAPADAVGEWRRRIARANRAALRQAVLGVANRKAVTHELGRITVPALVVAGAEDRAIPPAESARMADGIAGARLEVVENCGHSSTLEQPAEIVRLLTTFLERPEESR</sequence>
<dbReference type="PRINTS" id="PR00111">
    <property type="entry name" value="ABHYDROLASE"/>
</dbReference>
<name>A0A5N0V1R1_9PSEU</name>
<accession>A0A5N0V1R1</accession>
<dbReference type="Proteomes" id="UP000319769">
    <property type="component" value="Unassembled WGS sequence"/>
</dbReference>
<dbReference type="GO" id="GO:0016787">
    <property type="term" value="F:hydrolase activity"/>
    <property type="evidence" value="ECO:0007669"/>
    <property type="project" value="UniProtKB-KW"/>
</dbReference>
<comment type="caution">
    <text evidence="2">The sequence shown here is derived from an EMBL/GenBank/DDBJ whole genome shotgun (WGS) entry which is preliminary data.</text>
</comment>
<dbReference type="Gene3D" id="3.40.50.1820">
    <property type="entry name" value="alpha/beta hydrolase"/>
    <property type="match status" value="1"/>
</dbReference>
<dbReference type="OrthoDB" id="3210844at2"/>
<evidence type="ECO:0000259" key="1">
    <source>
        <dbReference type="Pfam" id="PF12697"/>
    </source>
</evidence>
<dbReference type="InterPro" id="IPR000073">
    <property type="entry name" value="AB_hydrolase_1"/>
</dbReference>
<dbReference type="Pfam" id="PF12697">
    <property type="entry name" value="Abhydrolase_6"/>
    <property type="match status" value="1"/>
</dbReference>
<reference evidence="2" key="1">
    <citation type="submission" date="2019-09" db="EMBL/GenBank/DDBJ databases">
        <authorList>
            <person name="Teo W.F.A."/>
            <person name="Duangmal K."/>
        </authorList>
    </citation>
    <scope>NUCLEOTIDE SEQUENCE [LARGE SCALE GENOMIC DNA]</scope>
    <source>
        <strain evidence="2">K81G1</strain>
    </source>
</reference>
<gene>
    <name evidence="2" type="ORF">FPZ12_019880</name>
</gene>
<evidence type="ECO:0000313" key="3">
    <source>
        <dbReference type="Proteomes" id="UP000319769"/>
    </source>
</evidence>
<feature type="domain" description="AB hydrolase-1" evidence="1">
    <location>
        <begin position="24"/>
        <end position="253"/>
    </location>
</feature>
<organism evidence="2 3">
    <name type="scientific">Amycolatopsis acidicola</name>
    <dbReference type="NCBI Taxonomy" id="2596893"/>
    <lineage>
        <taxon>Bacteria</taxon>
        <taxon>Bacillati</taxon>
        <taxon>Actinomycetota</taxon>
        <taxon>Actinomycetes</taxon>
        <taxon>Pseudonocardiales</taxon>
        <taxon>Pseudonocardiaceae</taxon>
        <taxon>Amycolatopsis</taxon>
    </lineage>
</organism>
<dbReference type="InterPro" id="IPR050266">
    <property type="entry name" value="AB_hydrolase_sf"/>
</dbReference>
<dbReference type="PANTHER" id="PTHR43798">
    <property type="entry name" value="MONOACYLGLYCEROL LIPASE"/>
    <property type="match status" value="1"/>
</dbReference>
<dbReference type="AlphaFoldDB" id="A0A5N0V1R1"/>
<dbReference type="RefSeq" id="WP_144749752.1">
    <property type="nucleotide sequence ID" value="NZ_VMNW02000028.1"/>
</dbReference>
<proteinExistence type="predicted"/>
<dbReference type="EMBL" id="VMNW02000028">
    <property type="protein sequence ID" value="KAA9159630.1"/>
    <property type="molecule type" value="Genomic_DNA"/>
</dbReference>
<keyword evidence="2" id="KW-0378">Hydrolase</keyword>
<dbReference type="SUPFAM" id="SSF53474">
    <property type="entry name" value="alpha/beta-Hydrolases"/>
    <property type="match status" value="1"/>
</dbReference>
<dbReference type="InterPro" id="IPR029058">
    <property type="entry name" value="AB_hydrolase_fold"/>
</dbReference>